<dbReference type="AlphaFoldDB" id="A0A9Q0GE68"/>
<comment type="caution">
    <text evidence="3">The sequence shown here is derived from an EMBL/GenBank/DDBJ whole genome shotgun (WGS) entry which is preliminary data.</text>
</comment>
<dbReference type="EMBL" id="JAKUCV010000872">
    <property type="protein sequence ID" value="KAJ4848568.1"/>
    <property type="molecule type" value="Genomic_DNA"/>
</dbReference>
<feature type="region of interest" description="Disordered" evidence="1">
    <location>
        <begin position="163"/>
        <end position="238"/>
    </location>
</feature>
<proteinExistence type="predicted"/>
<feature type="compositionally biased region" description="Basic and acidic residues" evidence="1">
    <location>
        <begin position="167"/>
        <end position="188"/>
    </location>
</feature>
<evidence type="ECO:0000313" key="3">
    <source>
        <dbReference type="EMBL" id="KAJ4848568.1"/>
    </source>
</evidence>
<dbReference type="Pfam" id="PF08766">
    <property type="entry name" value="DEK_C"/>
    <property type="match status" value="1"/>
</dbReference>
<reference evidence="3" key="2">
    <citation type="journal article" date="2023" name="Plants (Basel)">
        <title>Annotation of the Turnera subulata (Passifloraceae) Draft Genome Reveals the S-Locus Evolved after the Divergence of Turneroideae from Passifloroideae in a Stepwise Manner.</title>
        <authorList>
            <person name="Henning P.M."/>
            <person name="Roalson E.H."/>
            <person name="Mir W."/>
            <person name="McCubbin A.G."/>
            <person name="Shore J.S."/>
        </authorList>
    </citation>
    <scope>NUCLEOTIDE SEQUENCE</scope>
    <source>
        <strain evidence="3">F60SS</strain>
    </source>
</reference>
<sequence length="238" mass="26113">MVSAWVIAARLRKVLRCSDLNTTTINMLCQMLEEEFGLEFWGRKSFIKDQVIMFLESDGRGSNKNEEIDEEEEGKLDVTNGFDLIAKDENEDFIADATTEQAAFFLLLRDHRRPLPSPSFALLVLVVSRPSPRVAVPPVCTAGAKPSPHPAASAELELEDIGGGNLEESRGDEDAGGRNLVENREGARGEAASEVEGGEDVGVGDSKEAEAEAETEEEEEENEDEEEEDDEEAKRRGG</sequence>
<dbReference type="Proteomes" id="UP001141552">
    <property type="component" value="Unassembled WGS sequence"/>
</dbReference>
<accession>A0A9Q0GE68</accession>
<keyword evidence="4" id="KW-1185">Reference proteome</keyword>
<dbReference type="SUPFAM" id="SSF109715">
    <property type="entry name" value="DEK C-terminal domain"/>
    <property type="match status" value="1"/>
</dbReference>
<dbReference type="PROSITE" id="PS51998">
    <property type="entry name" value="DEK_C"/>
    <property type="match status" value="1"/>
</dbReference>
<reference evidence="3" key="1">
    <citation type="submission" date="2022-02" db="EMBL/GenBank/DDBJ databases">
        <authorList>
            <person name="Henning P.M."/>
            <person name="McCubbin A.G."/>
            <person name="Shore J.S."/>
        </authorList>
    </citation>
    <scope>NUCLEOTIDE SEQUENCE</scope>
    <source>
        <strain evidence="3">F60SS</strain>
        <tissue evidence="3">Leaves</tissue>
    </source>
</reference>
<feature type="compositionally biased region" description="Acidic residues" evidence="1">
    <location>
        <begin position="211"/>
        <end position="231"/>
    </location>
</feature>
<organism evidence="3 4">
    <name type="scientific">Turnera subulata</name>
    <dbReference type="NCBI Taxonomy" id="218843"/>
    <lineage>
        <taxon>Eukaryota</taxon>
        <taxon>Viridiplantae</taxon>
        <taxon>Streptophyta</taxon>
        <taxon>Embryophyta</taxon>
        <taxon>Tracheophyta</taxon>
        <taxon>Spermatophyta</taxon>
        <taxon>Magnoliopsida</taxon>
        <taxon>eudicotyledons</taxon>
        <taxon>Gunneridae</taxon>
        <taxon>Pentapetalae</taxon>
        <taxon>rosids</taxon>
        <taxon>fabids</taxon>
        <taxon>Malpighiales</taxon>
        <taxon>Passifloraceae</taxon>
        <taxon>Turnera</taxon>
    </lineage>
</organism>
<dbReference type="Gene3D" id="1.10.10.60">
    <property type="entry name" value="Homeodomain-like"/>
    <property type="match status" value="1"/>
</dbReference>
<dbReference type="InterPro" id="IPR014876">
    <property type="entry name" value="DEK_C"/>
</dbReference>
<dbReference type="OrthoDB" id="1747157at2759"/>
<feature type="domain" description="DEK-C" evidence="2">
    <location>
        <begin position="1"/>
        <end position="56"/>
    </location>
</feature>
<evidence type="ECO:0000259" key="2">
    <source>
        <dbReference type="PROSITE" id="PS51998"/>
    </source>
</evidence>
<protein>
    <recommendedName>
        <fullName evidence="2">DEK-C domain-containing protein</fullName>
    </recommendedName>
</protein>
<gene>
    <name evidence="3" type="ORF">Tsubulata_028921</name>
</gene>
<evidence type="ECO:0000256" key="1">
    <source>
        <dbReference type="SAM" id="MobiDB-lite"/>
    </source>
</evidence>
<evidence type="ECO:0000313" key="4">
    <source>
        <dbReference type="Proteomes" id="UP001141552"/>
    </source>
</evidence>
<name>A0A9Q0GE68_9ROSI</name>